<accession>A0ABN1H037</accession>
<dbReference type="Proteomes" id="UP001501352">
    <property type="component" value="Unassembled WGS sequence"/>
</dbReference>
<reference evidence="1 2" key="1">
    <citation type="journal article" date="2019" name="Int. J. Syst. Evol. Microbiol.">
        <title>The Global Catalogue of Microorganisms (GCM) 10K type strain sequencing project: providing services to taxonomists for standard genome sequencing and annotation.</title>
        <authorList>
            <consortium name="The Broad Institute Genomics Platform"/>
            <consortium name="The Broad Institute Genome Sequencing Center for Infectious Disease"/>
            <person name="Wu L."/>
            <person name="Ma J."/>
        </authorList>
    </citation>
    <scope>NUCLEOTIDE SEQUENCE [LARGE SCALE GENOMIC DNA]</scope>
    <source>
        <strain evidence="1 2">JCM 12928</strain>
    </source>
</reference>
<gene>
    <name evidence="1" type="ORF">GCM10009422_20610</name>
</gene>
<keyword evidence="2" id="KW-1185">Reference proteome</keyword>
<proteinExistence type="predicted"/>
<organism evidence="1 2">
    <name type="scientific">Brevundimonas kwangchunensis</name>
    <dbReference type="NCBI Taxonomy" id="322163"/>
    <lineage>
        <taxon>Bacteria</taxon>
        <taxon>Pseudomonadati</taxon>
        <taxon>Pseudomonadota</taxon>
        <taxon>Alphaproteobacteria</taxon>
        <taxon>Caulobacterales</taxon>
        <taxon>Caulobacteraceae</taxon>
        <taxon>Brevundimonas</taxon>
    </lineage>
</organism>
<evidence type="ECO:0000313" key="2">
    <source>
        <dbReference type="Proteomes" id="UP001501352"/>
    </source>
</evidence>
<protein>
    <submittedName>
        <fullName evidence="1">Uncharacterized protein</fullName>
    </submittedName>
</protein>
<evidence type="ECO:0000313" key="1">
    <source>
        <dbReference type="EMBL" id="GAA0624205.1"/>
    </source>
</evidence>
<name>A0ABN1H037_9CAUL</name>
<dbReference type="EMBL" id="BAAAGA010000005">
    <property type="protein sequence ID" value="GAA0624205.1"/>
    <property type="molecule type" value="Genomic_DNA"/>
</dbReference>
<comment type="caution">
    <text evidence="1">The sequence shown here is derived from an EMBL/GenBank/DDBJ whole genome shotgun (WGS) entry which is preliminary data.</text>
</comment>
<sequence length="76" mass="8152">MSEKFVGHFGTLHPGQPFFKPVKDPSPVGDSSTEPCWCVKNGRTIQNNDGGLARRAGKAKIATETVTFLNQIHGAA</sequence>